<dbReference type="AlphaFoldDB" id="A0A0L8IFF2"/>
<evidence type="ECO:0000256" key="3">
    <source>
        <dbReference type="ARBA" id="ARBA00005822"/>
    </source>
</evidence>
<keyword evidence="5" id="KW-0963">Cytoplasm</keyword>
<dbReference type="GO" id="GO:0060170">
    <property type="term" value="C:ciliary membrane"/>
    <property type="evidence" value="ECO:0007669"/>
    <property type="project" value="UniProtKB-SubCell"/>
</dbReference>
<dbReference type="GO" id="GO:0034451">
    <property type="term" value="C:centriolar satellite"/>
    <property type="evidence" value="ECO:0007669"/>
    <property type="project" value="UniProtKB-SubCell"/>
</dbReference>
<accession>A0A0L8IFF2</accession>
<organism evidence="11">
    <name type="scientific">Octopus bimaculoides</name>
    <name type="common">California two-spotted octopus</name>
    <dbReference type="NCBI Taxonomy" id="37653"/>
    <lineage>
        <taxon>Eukaryota</taxon>
        <taxon>Metazoa</taxon>
        <taxon>Spiralia</taxon>
        <taxon>Lophotrochozoa</taxon>
        <taxon>Mollusca</taxon>
        <taxon>Cephalopoda</taxon>
        <taxon>Coleoidea</taxon>
        <taxon>Octopodiformes</taxon>
        <taxon>Octopoda</taxon>
        <taxon>Incirrata</taxon>
        <taxon>Octopodidae</taxon>
        <taxon>Octopus</taxon>
    </lineage>
</organism>
<dbReference type="STRING" id="37653.A0A0L8IFF2"/>
<evidence type="ECO:0000256" key="1">
    <source>
        <dbReference type="ARBA" id="ARBA00004309"/>
    </source>
</evidence>
<dbReference type="PIRSF" id="PIRSF010072">
    <property type="entry name" value="DUF1448"/>
    <property type="match status" value="1"/>
</dbReference>
<evidence type="ECO:0000256" key="9">
    <source>
        <dbReference type="ARBA" id="ARBA00023273"/>
    </source>
</evidence>
<dbReference type="SMART" id="SM00683">
    <property type="entry name" value="DM16"/>
    <property type="match status" value="2"/>
</dbReference>
<protein>
    <recommendedName>
        <fullName evidence="10">BBSome complex member BBS5 PH domain-containing protein</fullName>
    </recommendedName>
</protein>
<evidence type="ECO:0000259" key="10">
    <source>
        <dbReference type="SMART" id="SM00683"/>
    </source>
</evidence>
<feature type="domain" description="BBSome complex member BBS5 PH" evidence="10">
    <location>
        <begin position="156"/>
        <end position="210"/>
    </location>
</feature>
<dbReference type="InterPro" id="IPR006606">
    <property type="entry name" value="BBL5"/>
</dbReference>
<evidence type="ECO:0000256" key="4">
    <source>
        <dbReference type="ARBA" id="ARBA00022475"/>
    </source>
</evidence>
<evidence type="ECO:0000313" key="11">
    <source>
        <dbReference type="EMBL" id="KOF99745.1"/>
    </source>
</evidence>
<evidence type="ECO:0000256" key="7">
    <source>
        <dbReference type="ARBA" id="ARBA00023136"/>
    </source>
</evidence>
<name>A0A0L8IFF2_OCTBM</name>
<dbReference type="PANTHER" id="PTHR21351:SF0">
    <property type="entry name" value="BARDET-BIEDL SYNDROME 5 PROTEIN"/>
    <property type="match status" value="1"/>
</dbReference>
<evidence type="ECO:0000256" key="5">
    <source>
        <dbReference type="ARBA" id="ARBA00022490"/>
    </source>
</evidence>
<feature type="domain" description="BBSome complex member BBS5 PH" evidence="10">
    <location>
        <begin position="27"/>
        <end position="81"/>
    </location>
</feature>
<dbReference type="Pfam" id="PF07289">
    <property type="entry name" value="BBL5"/>
    <property type="match status" value="1"/>
</dbReference>
<proteinExistence type="inferred from homology"/>
<gene>
    <name evidence="11" type="ORF">OCBIM_22012130mg</name>
</gene>
<keyword evidence="7" id="KW-0472">Membrane</keyword>
<keyword evidence="4" id="KW-1003">Cell membrane</keyword>
<evidence type="ECO:0000256" key="8">
    <source>
        <dbReference type="ARBA" id="ARBA00023212"/>
    </source>
</evidence>
<sequence>MAADNVWEDVDIKFDISSAQMQPRSGEKVVDIVDSVEDTKGNNGERGRLIVTNLRFIWHAQVIPRINLSIGLSCIISIATKTANSKLRGTTDALYVLAKAQTRFEFIFTNLVPGSPRLFTSVIAIYRAYDTTRLYRQLKLRGALIENKELKLLPLEQLCSKVNGVWNLSSNQGNLGTFYITNIRVVWNATMNEAFNVSIPYLQISGSYILGFRIDPKEKLEDVCKEILSLLQVYRADPEFGVQYEVKEKTSKDPPQVLQDVVDDVEIEEDGTSDAFAAYFADCCKIRDHEPVFSDYLSLAIEKLPENVSLKSLWNVLA</sequence>
<dbReference type="GO" id="GO:0060271">
    <property type="term" value="P:cilium assembly"/>
    <property type="evidence" value="ECO:0007669"/>
    <property type="project" value="TreeGrafter"/>
</dbReference>
<dbReference type="GO" id="GO:0034464">
    <property type="term" value="C:BBSome"/>
    <property type="evidence" value="ECO:0007669"/>
    <property type="project" value="InterPro"/>
</dbReference>
<dbReference type="InterPro" id="IPR014003">
    <property type="entry name" value="BBS5_PH"/>
</dbReference>
<comment type="similarity">
    <text evidence="3">Belongs to the BBS5 family.</text>
</comment>
<dbReference type="PANTHER" id="PTHR21351">
    <property type="entry name" value="BARDET-BIEDL SYNDROME PROTEIN 5"/>
    <property type="match status" value="1"/>
</dbReference>
<keyword evidence="8" id="KW-0206">Cytoskeleton</keyword>
<dbReference type="EMBL" id="KQ415902">
    <property type="protein sequence ID" value="KOF99745.1"/>
    <property type="molecule type" value="Genomic_DNA"/>
</dbReference>
<keyword evidence="6" id="KW-0969">Cilium</keyword>
<dbReference type="OrthoDB" id="10261999at2759"/>
<evidence type="ECO:0000256" key="2">
    <source>
        <dbReference type="ARBA" id="ARBA00004607"/>
    </source>
</evidence>
<evidence type="ECO:0000256" key="6">
    <source>
        <dbReference type="ARBA" id="ARBA00023069"/>
    </source>
</evidence>
<keyword evidence="9" id="KW-0966">Cell projection</keyword>
<reference evidence="11" key="1">
    <citation type="submission" date="2015-07" db="EMBL/GenBank/DDBJ databases">
        <title>MeaNS - Measles Nucleotide Surveillance Program.</title>
        <authorList>
            <person name="Tran T."/>
            <person name="Druce J."/>
        </authorList>
    </citation>
    <scope>NUCLEOTIDE SEQUENCE</scope>
    <source>
        <strain evidence="11">UCB-OBI-ISO-001</strain>
        <tissue evidence="11">Gonad</tissue>
    </source>
</reference>
<dbReference type="GO" id="GO:0032266">
    <property type="term" value="F:phosphatidylinositol-3-phosphate binding"/>
    <property type="evidence" value="ECO:0007669"/>
    <property type="project" value="TreeGrafter"/>
</dbReference>
<comment type="subcellular location">
    <subcellularLocation>
        <location evidence="1">Cell projection</location>
        <location evidence="1">Cilium membrane</location>
    </subcellularLocation>
    <subcellularLocation>
        <location evidence="2">Cytoplasm</location>
        <location evidence="2">Cytoskeleton</location>
        <location evidence="2">Microtubule organizing center</location>
        <location evidence="2">Centrosome</location>
        <location evidence="2">Centriolar satellite</location>
    </subcellularLocation>
</comment>
<dbReference type="GO" id="GO:0036064">
    <property type="term" value="C:ciliary basal body"/>
    <property type="evidence" value="ECO:0007669"/>
    <property type="project" value="TreeGrafter"/>
</dbReference>
<dbReference type="InterPro" id="IPR030804">
    <property type="entry name" value="BBS5/fem-3"/>
</dbReference>